<dbReference type="STRING" id="1314674.A0A0D7B4E1"/>
<dbReference type="PROSITE" id="PS51037">
    <property type="entry name" value="YEATS"/>
    <property type="match status" value="1"/>
</dbReference>
<dbReference type="Pfam" id="PF22951">
    <property type="entry name" value="3HBD"/>
    <property type="match status" value="1"/>
</dbReference>
<evidence type="ECO:0000256" key="1">
    <source>
        <dbReference type="ARBA" id="ARBA00023242"/>
    </source>
</evidence>
<evidence type="ECO:0000256" key="3">
    <source>
        <dbReference type="SAM" id="MobiDB-lite"/>
    </source>
</evidence>
<proteinExistence type="predicted"/>
<evidence type="ECO:0000313" key="6">
    <source>
        <dbReference type="Proteomes" id="UP000054007"/>
    </source>
</evidence>
<evidence type="ECO:0000313" key="5">
    <source>
        <dbReference type="EMBL" id="KIY65080.1"/>
    </source>
</evidence>
<dbReference type="InterPro" id="IPR055127">
    <property type="entry name" value="YEATS2_3HBD"/>
</dbReference>
<evidence type="ECO:0000256" key="2">
    <source>
        <dbReference type="PROSITE-ProRule" id="PRU00376"/>
    </source>
</evidence>
<dbReference type="Gene3D" id="2.60.40.1970">
    <property type="entry name" value="YEATS domain"/>
    <property type="match status" value="1"/>
</dbReference>
<dbReference type="OrthoDB" id="1741717at2759"/>
<dbReference type="InterPro" id="IPR055129">
    <property type="entry name" value="YEATS_dom"/>
</dbReference>
<sequence>MSGLESPNSYPDATDDQTRAVLAAELDLEIGIRKRVAQTLEDRISWAQRLRSCLTAGRGFTQDSIQDIALDALADVEKPLNFLRAGPDPSTLLLPPPPVLSKQPTVPLRPPPPKPKVWGQAKKAGRFLYCRSGDDLFILACPTCQKTQFLSLQGLYNHGRLSHQLEWGTHEDCVRACSQRKDDMVLENGTEVVISLRGVRGLFQQAVNDPDPAADDHLNATLGLHAETPALAAVLGKTVKRREIAVHDADALVDIDAVDDGPPPLRVPALARNTATVDLTPPEETEAQALAAAENTEPAIPTVSATGSRFYFTTRVIVTDRSMFIPPEQQLKDNMPTHKWMVSVEAPSYSLDITTVLKSVTATSLSDYIRFEPITCDHAPYILMGVASKPFLCQLELLFNPTQTSADPGQRVILEHWVDLDTSKQKYACKGDEQIVDVELHKDTIILPATTQYTPIDSRVHWRMDTTFDRSEEDLAQASHLIVDVPRLLKEARAEYPLTAQESKRRFPYYLAASQDHFDDLVLGRQKAIEWVRARAIRDRYRSLVREQPNARSYPVLSTADLVRWLKLNIDNHSPHINGKDEDTEERFCLVCGLPVAQHDASDLEDGCTVYPERWRLTTLPMVDIDTPLPAALPSHQPIRDLDPRVWTNRLIVKRTQPQLLLAVRDIVARQKLSHVPSPALSTGFPLDAIGEDVYATLAPYGVLALATQQFIKRLVEGGIKRVARRRIPDFVGRGMEVDQEEHAARESSEPDEEASERSKKTRAVLTPSHILQGLVGGQWEDRLGQVMFYSLAKPGRRLDGDEMDIV</sequence>
<accession>A0A0D7B4E1</accession>
<comment type="subcellular location">
    <subcellularLocation>
        <location evidence="2">Nucleus</location>
    </subcellularLocation>
</comment>
<protein>
    <recommendedName>
        <fullName evidence="4">YEATS domain-containing protein</fullName>
    </recommendedName>
</protein>
<dbReference type="Proteomes" id="UP000054007">
    <property type="component" value="Unassembled WGS sequence"/>
</dbReference>
<keyword evidence="1 2" id="KW-0539">Nucleus</keyword>
<dbReference type="EMBL" id="KN880605">
    <property type="protein sequence ID" value="KIY65080.1"/>
    <property type="molecule type" value="Genomic_DNA"/>
</dbReference>
<feature type="region of interest" description="Disordered" evidence="3">
    <location>
        <begin position="736"/>
        <end position="763"/>
    </location>
</feature>
<reference evidence="5 6" key="1">
    <citation type="journal article" date="2015" name="Fungal Genet. Biol.">
        <title>Evolution of novel wood decay mechanisms in Agaricales revealed by the genome sequences of Fistulina hepatica and Cylindrobasidium torrendii.</title>
        <authorList>
            <person name="Floudas D."/>
            <person name="Held B.W."/>
            <person name="Riley R."/>
            <person name="Nagy L.G."/>
            <person name="Koehler G."/>
            <person name="Ransdell A.S."/>
            <person name="Younus H."/>
            <person name="Chow J."/>
            <person name="Chiniquy J."/>
            <person name="Lipzen A."/>
            <person name="Tritt A."/>
            <person name="Sun H."/>
            <person name="Haridas S."/>
            <person name="LaButti K."/>
            <person name="Ohm R.A."/>
            <person name="Kues U."/>
            <person name="Blanchette R.A."/>
            <person name="Grigoriev I.V."/>
            <person name="Minto R.E."/>
            <person name="Hibbett D.S."/>
        </authorList>
    </citation>
    <scope>NUCLEOTIDE SEQUENCE [LARGE SCALE GENOMIC DNA]</scope>
    <source>
        <strain evidence="5 6">FP15055 ss-10</strain>
    </source>
</reference>
<feature type="domain" description="YEATS" evidence="4">
    <location>
        <begin position="306"/>
        <end position="450"/>
    </location>
</feature>
<evidence type="ECO:0000259" key="4">
    <source>
        <dbReference type="PROSITE" id="PS51037"/>
    </source>
</evidence>
<dbReference type="GO" id="GO:0005634">
    <property type="term" value="C:nucleus"/>
    <property type="evidence" value="ECO:0007669"/>
    <property type="project" value="UniProtKB-SubCell"/>
</dbReference>
<name>A0A0D7B4E1_9AGAR</name>
<keyword evidence="6" id="KW-1185">Reference proteome</keyword>
<dbReference type="AlphaFoldDB" id="A0A0D7B4E1"/>
<organism evidence="5 6">
    <name type="scientific">Cylindrobasidium torrendii FP15055 ss-10</name>
    <dbReference type="NCBI Taxonomy" id="1314674"/>
    <lineage>
        <taxon>Eukaryota</taxon>
        <taxon>Fungi</taxon>
        <taxon>Dikarya</taxon>
        <taxon>Basidiomycota</taxon>
        <taxon>Agaricomycotina</taxon>
        <taxon>Agaricomycetes</taxon>
        <taxon>Agaricomycetidae</taxon>
        <taxon>Agaricales</taxon>
        <taxon>Marasmiineae</taxon>
        <taxon>Physalacriaceae</taxon>
        <taxon>Cylindrobasidium</taxon>
    </lineage>
</organism>
<gene>
    <name evidence="5" type="ORF">CYLTODRAFT_75625</name>
</gene>
<dbReference type="InterPro" id="IPR038704">
    <property type="entry name" value="YEAST_sf"/>
</dbReference>